<dbReference type="Gene3D" id="3.40.50.300">
    <property type="entry name" value="P-loop containing nucleotide triphosphate hydrolases"/>
    <property type="match status" value="1"/>
</dbReference>
<organism evidence="5 6">
    <name type="scientific">Caenimonas sedimenti</name>
    <dbReference type="NCBI Taxonomy" id="2596921"/>
    <lineage>
        <taxon>Bacteria</taxon>
        <taxon>Pseudomonadati</taxon>
        <taxon>Pseudomonadota</taxon>
        <taxon>Betaproteobacteria</taxon>
        <taxon>Burkholderiales</taxon>
        <taxon>Comamonadaceae</taxon>
        <taxon>Caenimonas</taxon>
    </lineage>
</organism>
<protein>
    <submittedName>
        <fullName evidence="5">Tetratricopeptide repeat protein</fullName>
    </submittedName>
</protein>
<gene>
    <name evidence="5" type="ORF">FN976_27200</name>
</gene>
<evidence type="ECO:0000313" key="5">
    <source>
        <dbReference type="EMBL" id="TWO65498.1"/>
    </source>
</evidence>
<dbReference type="PANTHER" id="PTHR44858:SF1">
    <property type="entry name" value="UDP-N-ACETYLGLUCOSAMINE--PEPTIDE N-ACETYLGLUCOSAMINYLTRANSFERASE SPINDLY-RELATED"/>
    <property type="match status" value="1"/>
</dbReference>
<dbReference type="PANTHER" id="PTHR44858">
    <property type="entry name" value="TETRATRICOPEPTIDE REPEAT PROTEIN 6"/>
    <property type="match status" value="1"/>
</dbReference>
<dbReference type="InterPro" id="IPR049052">
    <property type="entry name" value="nSTAND1"/>
</dbReference>
<keyword evidence="2 3" id="KW-0802">TPR repeat</keyword>
<evidence type="ECO:0000256" key="3">
    <source>
        <dbReference type="PROSITE-ProRule" id="PRU00339"/>
    </source>
</evidence>
<proteinExistence type="predicted"/>
<dbReference type="SUPFAM" id="SSF48452">
    <property type="entry name" value="TPR-like"/>
    <property type="match status" value="1"/>
</dbReference>
<dbReference type="InterPro" id="IPR019734">
    <property type="entry name" value="TPR_rpt"/>
</dbReference>
<sequence>MHDLSSPRNGRILTFYSYKGGTGRSMALANVAWILACSGHRVLVIDWDLEAPGLHRYFAPFLIDKEVSGSSGLIDMLDEYASAAILPKPKDGAEPDAAWYRPYADISDHVLSVNFSHFPGGGSIDFLSAGCQDDTYAIKVSSFNWQNFYDRLGGGGFMEALKENARAAYDYVLIDSRTGVSDTAGICTVQMPDTLVVCFTYNNQGIKGAAGIARSAVKQRHRMDDERRELLRQDKNLVAQLATTPLPYQVFPIPMRVDPGESERLEIRQAFARESFDSLVEHLEPSKVPAYWSSVEVPYTPFYAYEEVLAPFKDNPEDPRSVLASFLRITRYLTGGRVGEMRMPLPTAERQKFLDAFAETPQRKRERESTAPVAATLASVPLEQAAVMEAERAMASLDKDEQVIARQVFGRLVRLVHATEGGGCIAIRAALRDFHQSQRSVIAKLASFAVLSISESDDSGTFVLPHPAVVSHWKTLQEWIEKDRDFLLWRQQLRGYMIDWERSGKDDSALLVGTLLSEAGLWATKNSSDLNEGELAYIAASRENATLAAKRPTIWRRAASMGIMTTWTLAIAGGVWFGLAYLLGSPSQNVRLHTQLPVDRVQLGMLRAAAEEGVRTENYTTAIEAYQRMLAISSENDTKVALAYAYRKSGRLGDALVLLNEVAATENSARVQIGIGQTLTSLGRLNEAVVAFSRAIELDTRDADAYYLRGLANVSAGRSGEALADFTRAIEWRPTFAGAYIERANVYENTSKLVEARADYVSVLGIVNASPEDQRFAAERMKVLEPNLRAAGGARRVFIQFQSIGDDKLVEELRRALGQEFKDVAVPPGEMATISTAGDVRFYFPADEKLATAVKESIETFMARKRIRVALKLIKRDIVEKSSPVRAGTVEVWLPPLTGGTQGLIRQSK</sequence>
<dbReference type="InterPro" id="IPR050498">
    <property type="entry name" value="Ycf3"/>
</dbReference>
<dbReference type="Pfam" id="PF20703">
    <property type="entry name" value="nSTAND1"/>
    <property type="match status" value="1"/>
</dbReference>
<dbReference type="PROSITE" id="PS50005">
    <property type="entry name" value="TPR"/>
    <property type="match status" value="2"/>
</dbReference>
<dbReference type="RefSeq" id="WP_145896951.1">
    <property type="nucleotide sequence ID" value="NZ_VOBQ01000028.1"/>
</dbReference>
<keyword evidence="6" id="KW-1185">Reference proteome</keyword>
<reference evidence="5 6" key="1">
    <citation type="submission" date="2019-07" db="EMBL/GenBank/DDBJ databases">
        <title>Caenimonas sedimenti sp. nov., isolated from activated sludge.</title>
        <authorList>
            <person name="Xu J."/>
        </authorList>
    </citation>
    <scope>NUCLEOTIDE SEQUENCE [LARGE SCALE GENOMIC DNA]</scope>
    <source>
        <strain evidence="5 6">HX-9-20</strain>
    </source>
</reference>
<dbReference type="OrthoDB" id="580767at2"/>
<dbReference type="InterPro" id="IPR027417">
    <property type="entry name" value="P-loop_NTPase"/>
</dbReference>
<dbReference type="Pfam" id="PF13414">
    <property type="entry name" value="TPR_11"/>
    <property type="match status" value="1"/>
</dbReference>
<dbReference type="SUPFAM" id="SSF52540">
    <property type="entry name" value="P-loop containing nucleoside triphosphate hydrolases"/>
    <property type="match status" value="1"/>
</dbReference>
<accession>A0A562ZEM6</accession>
<dbReference type="AlphaFoldDB" id="A0A562ZEM6"/>
<evidence type="ECO:0000313" key="6">
    <source>
        <dbReference type="Proteomes" id="UP000318199"/>
    </source>
</evidence>
<evidence type="ECO:0000256" key="2">
    <source>
        <dbReference type="ARBA" id="ARBA00022803"/>
    </source>
</evidence>
<dbReference type="Proteomes" id="UP000318199">
    <property type="component" value="Unassembled WGS sequence"/>
</dbReference>
<evidence type="ECO:0000259" key="4">
    <source>
        <dbReference type="Pfam" id="PF20703"/>
    </source>
</evidence>
<feature type="domain" description="Novel STAND NTPase 1" evidence="4">
    <location>
        <begin position="382"/>
        <end position="507"/>
    </location>
</feature>
<dbReference type="SMART" id="SM00028">
    <property type="entry name" value="TPR"/>
    <property type="match status" value="3"/>
</dbReference>
<dbReference type="Gene3D" id="1.25.40.10">
    <property type="entry name" value="Tetratricopeptide repeat domain"/>
    <property type="match status" value="1"/>
</dbReference>
<feature type="repeat" description="TPR" evidence="3">
    <location>
        <begin position="703"/>
        <end position="736"/>
    </location>
</feature>
<feature type="repeat" description="TPR" evidence="3">
    <location>
        <begin position="669"/>
        <end position="702"/>
    </location>
</feature>
<name>A0A562ZEM6_9BURK</name>
<dbReference type="EMBL" id="VOBQ01000028">
    <property type="protein sequence ID" value="TWO65498.1"/>
    <property type="molecule type" value="Genomic_DNA"/>
</dbReference>
<comment type="caution">
    <text evidence="5">The sequence shown here is derived from an EMBL/GenBank/DDBJ whole genome shotgun (WGS) entry which is preliminary data.</text>
</comment>
<dbReference type="InterPro" id="IPR011990">
    <property type="entry name" value="TPR-like_helical_dom_sf"/>
</dbReference>
<keyword evidence="1" id="KW-0677">Repeat</keyword>
<evidence type="ECO:0000256" key="1">
    <source>
        <dbReference type="ARBA" id="ARBA00022737"/>
    </source>
</evidence>
<dbReference type="NCBIfam" id="NF047398">
    <property type="entry name" value="AAA_KGGVGR"/>
    <property type="match status" value="1"/>
</dbReference>